<dbReference type="GO" id="GO:0016020">
    <property type="term" value="C:membrane"/>
    <property type="evidence" value="ECO:0007669"/>
    <property type="project" value="UniProtKB-SubCell"/>
</dbReference>
<evidence type="ECO:0000313" key="7">
    <source>
        <dbReference type="Proteomes" id="UP000284250"/>
    </source>
</evidence>
<evidence type="ECO:0000256" key="3">
    <source>
        <dbReference type="ARBA" id="ARBA00022989"/>
    </source>
</evidence>
<dbReference type="EMBL" id="QYCN01000004">
    <property type="protein sequence ID" value="RIY13053.1"/>
    <property type="molecule type" value="Genomic_DNA"/>
</dbReference>
<reference evidence="6 7" key="1">
    <citation type="submission" date="2019-01" db="EMBL/GenBank/DDBJ databases">
        <title>Hymenobacter humicola sp. nov., isolated from soils in Antarctica.</title>
        <authorList>
            <person name="Sedlacek I."/>
            <person name="Holochova P."/>
            <person name="Kralova S."/>
            <person name="Pantucek R."/>
            <person name="Stankova E."/>
            <person name="Vrbovska V."/>
            <person name="Kristofova L."/>
            <person name="Svec P."/>
            <person name="Busse H.-J."/>
        </authorList>
    </citation>
    <scope>NUCLEOTIDE SEQUENCE [LARGE SCALE GENOMIC DNA]</scope>
    <source>
        <strain evidence="6 7">CCM 8852</strain>
    </source>
</reference>
<dbReference type="Proteomes" id="UP000284250">
    <property type="component" value="Unassembled WGS sequence"/>
</dbReference>
<name>A0A418R6F5_9BACT</name>
<evidence type="ECO:0000256" key="5">
    <source>
        <dbReference type="SAM" id="Phobius"/>
    </source>
</evidence>
<organism evidence="6 7">
    <name type="scientific">Hymenobacter rubripertinctus</name>
    <dbReference type="NCBI Taxonomy" id="2029981"/>
    <lineage>
        <taxon>Bacteria</taxon>
        <taxon>Pseudomonadati</taxon>
        <taxon>Bacteroidota</taxon>
        <taxon>Cytophagia</taxon>
        <taxon>Cytophagales</taxon>
        <taxon>Hymenobacteraceae</taxon>
        <taxon>Hymenobacter</taxon>
    </lineage>
</organism>
<evidence type="ECO:0000256" key="1">
    <source>
        <dbReference type="ARBA" id="ARBA00004141"/>
    </source>
</evidence>
<dbReference type="OrthoDB" id="4732370at2"/>
<protein>
    <submittedName>
        <fullName evidence="6">DoxX family membrane protein</fullName>
    </submittedName>
</protein>
<dbReference type="RefSeq" id="WP_119654650.1">
    <property type="nucleotide sequence ID" value="NZ_JBHUOI010000028.1"/>
</dbReference>
<keyword evidence="3 5" id="KW-1133">Transmembrane helix</keyword>
<accession>A0A418R6F5</accession>
<sequence>MLKLTNPALAFVLGRLLLGLNFLMHFLVRLPKLAGFRAGLMKQFATTPLPAPLVEAFATVLPFVEGGIGLLLLLGLFTRPALVAAMGVMMSLVLGSNLLEEWATVGSQMGYGLFIFALILFCQHNRFCFDRQPVPA</sequence>
<keyword evidence="2 5" id="KW-0812">Transmembrane</keyword>
<feature type="transmembrane region" description="Helical" evidence="5">
    <location>
        <begin position="51"/>
        <end position="74"/>
    </location>
</feature>
<keyword evidence="7" id="KW-1185">Reference proteome</keyword>
<feature type="transmembrane region" description="Helical" evidence="5">
    <location>
        <begin position="12"/>
        <end position="31"/>
    </location>
</feature>
<keyword evidence="4 5" id="KW-0472">Membrane</keyword>
<dbReference type="AlphaFoldDB" id="A0A418R6F5"/>
<evidence type="ECO:0000256" key="2">
    <source>
        <dbReference type="ARBA" id="ARBA00022692"/>
    </source>
</evidence>
<proteinExistence type="predicted"/>
<gene>
    <name evidence="6" type="ORF">D0T11_04850</name>
</gene>
<evidence type="ECO:0000313" key="6">
    <source>
        <dbReference type="EMBL" id="RIY13053.1"/>
    </source>
</evidence>
<feature type="transmembrane region" description="Helical" evidence="5">
    <location>
        <begin position="105"/>
        <end position="122"/>
    </location>
</feature>
<feature type="transmembrane region" description="Helical" evidence="5">
    <location>
        <begin position="81"/>
        <end position="99"/>
    </location>
</feature>
<dbReference type="InterPro" id="IPR032808">
    <property type="entry name" value="DoxX"/>
</dbReference>
<comment type="subcellular location">
    <subcellularLocation>
        <location evidence="1">Membrane</location>
        <topology evidence="1">Multi-pass membrane protein</topology>
    </subcellularLocation>
</comment>
<dbReference type="Pfam" id="PF07681">
    <property type="entry name" value="DoxX"/>
    <property type="match status" value="1"/>
</dbReference>
<evidence type="ECO:0000256" key="4">
    <source>
        <dbReference type="ARBA" id="ARBA00023136"/>
    </source>
</evidence>
<comment type="caution">
    <text evidence="6">The sequence shown here is derived from an EMBL/GenBank/DDBJ whole genome shotgun (WGS) entry which is preliminary data.</text>
</comment>